<feature type="transmembrane region" description="Helical" evidence="8">
    <location>
        <begin position="51"/>
        <end position="69"/>
    </location>
</feature>
<comment type="subcellular location">
    <subcellularLocation>
        <location evidence="1">Cell membrane</location>
        <topology evidence="1">Multi-pass membrane protein</topology>
    </subcellularLocation>
</comment>
<dbReference type="SUPFAM" id="SSF50182">
    <property type="entry name" value="Sm-like ribonucleoproteins"/>
    <property type="match status" value="1"/>
</dbReference>
<dbReference type="InterPro" id="IPR011014">
    <property type="entry name" value="MscS_channel_TM-2"/>
</dbReference>
<accession>A0A9D9NKF6</accession>
<dbReference type="GO" id="GO:0008381">
    <property type="term" value="F:mechanosensitive monoatomic ion channel activity"/>
    <property type="evidence" value="ECO:0007669"/>
    <property type="project" value="InterPro"/>
</dbReference>
<evidence type="ECO:0000256" key="4">
    <source>
        <dbReference type="ARBA" id="ARBA00022692"/>
    </source>
</evidence>
<keyword evidence="5 8" id="KW-1133">Transmembrane helix</keyword>
<dbReference type="Pfam" id="PF00924">
    <property type="entry name" value="MS_channel_2nd"/>
    <property type="match status" value="1"/>
</dbReference>
<dbReference type="EMBL" id="JADIMC010000081">
    <property type="protein sequence ID" value="MBO8476762.1"/>
    <property type="molecule type" value="Genomic_DNA"/>
</dbReference>
<dbReference type="InterPro" id="IPR049142">
    <property type="entry name" value="MS_channel_1st"/>
</dbReference>
<evidence type="ECO:0000256" key="6">
    <source>
        <dbReference type="ARBA" id="ARBA00023136"/>
    </source>
</evidence>
<organism evidence="12 13">
    <name type="scientific">Candidatus Limisoma faecipullorum</name>
    <dbReference type="NCBI Taxonomy" id="2840854"/>
    <lineage>
        <taxon>Bacteria</taxon>
        <taxon>Pseudomonadati</taxon>
        <taxon>Bacteroidota</taxon>
        <taxon>Bacteroidia</taxon>
        <taxon>Bacteroidales</taxon>
        <taxon>Candidatus Limisoma</taxon>
    </lineage>
</organism>
<keyword evidence="6 8" id="KW-0472">Membrane</keyword>
<evidence type="ECO:0000256" key="3">
    <source>
        <dbReference type="ARBA" id="ARBA00022475"/>
    </source>
</evidence>
<sequence>MLFLQNTSSATADSAAEVQKEVSAISSWAESFSGMPIDKIIEKLTSEAIDLVLKLLVAAIVFYLGKLIINRIYKSIKSLMIRRQVDRSLSIFILSALKVTLLFILIIIVISILGIETSSFIALFASAGVAIGMALSGTLQNFAGGVLILLLKPYKVGDFIEAQGFTGTVKEIQIFNTILNTVDNKSIFIPNGGLSTGSIKNYSKEDYRRVDWTVNIAYGNDYDVAKKTIADIIAQDNRIVKQYIEDDREIRKTAISQNQESGHNPEEQEKDERKGIRKLFQHKKKIVSHLQALNNDEPVIIPAAKADRSPFIALGALSSSSVDIIVRVWVPAAEYWNVLYDINERIYKELPKAGIDFPFPQLDVHISK</sequence>
<dbReference type="InterPro" id="IPR006686">
    <property type="entry name" value="MscS_channel_CS"/>
</dbReference>
<evidence type="ECO:0000256" key="5">
    <source>
        <dbReference type="ARBA" id="ARBA00022989"/>
    </source>
</evidence>
<feature type="domain" description="Mechanosensitive ion channel MscS" evidence="9">
    <location>
        <begin position="138"/>
        <end position="204"/>
    </location>
</feature>
<gene>
    <name evidence="12" type="ORF">IAB88_07190</name>
</gene>
<evidence type="ECO:0000313" key="12">
    <source>
        <dbReference type="EMBL" id="MBO8476762.1"/>
    </source>
</evidence>
<feature type="domain" description="Mechanosensitive ion channel transmembrane helices 2/3" evidence="11">
    <location>
        <begin position="97"/>
        <end position="135"/>
    </location>
</feature>
<feature type="domain" description="Mechanosensitive ion channel MscS C-terminal" evidence="10">
    <location>
        <begin position="210"/>
        <end position="357"/>
    </location>
</feature>
<dbReference type="InterPro" id="IPR011066">
    <property type="entry name" value="MscS_channel_C_sf"/>
</dbReference>
<dbReference type="InterPro" id="IPR045275">
    <property type="entry name" value="MscS_archaea/bacteria_type"/>
</dbReference>
<proteinExistence type="inferred from homology"/>
<comment type="similarity">
    <text evidence="2">Belongs to the MscS (TC 1.A.23) family.</text>
</comment>
<dbReference type="Proteomes" id="UP000823598">
    <property type="component" value="Unassembled WGS sequence"/>
</dbReference>
<dbReference type="PROSITE" id="PS01246">
    <property type="entry name" value="UPF0003"/>
    <property type="match status" value="1"/>
</dbReference>
<dbReference type="PANTHER" id="PTHR30221">
    <property type="entry name" value="SMALL-CONDUCTANCE MECHANOSENSITIVE CHANNEL"/>
    <property type="match status" value="1"/>
</dbReference>
<evidence type="ECO:0000256" key="1">
    <source>
        <dbReference type="ARBA" id="ARBA00004651"/>
    </source>
</evidence>
<dbReference type="SUPFAM" id="SSF82861">
    <property type="entry name" value="Mechanosensitive channel protein MscS (YggB), transmembrane region"/>
    <property type="match status" value="1"/>
</dbReference>
<feature type="transmembrane region" description="Helical" evidence="8">
    <location>
        <begin position="121"/>
        <end position="151"/>
    </location>
</feature>
<dbReference type="PANTHER" id="PTHR30221:SF1">
    <property type="entry name" value="SMALL-CONDUCTANCE MECHANOSENSITIVE CHANNEL"/>
    <property type="match status" value="1"/>
</dbReference>
<name>A0A9D9NKF6_9BACT</name>
<evidence type="ECO:0000259" key="9">
    <source>
        <dbReference type="Pfam" id="PF00924"/>
    </source>
</evidence>
<dbReference type="Gene3D" id="1.10.287.1260">
    <property type="match status" value="1"/>
</dbReference>
<dbReference type="GO" id="GO:0005886">
    <property type="term" value="C:plasma membrane"/>
    <property type="evidence" value="ECO:0007669"/>
    <property type="project" value="UniProtKB-SubCell"/>
</dbReference>
<dbReference type="AlphaFoldDB" id="A0A9D9NKF6"/>
<protein>
    <submittedName>
        <fullName evidence="12">Mechanosensitive ion channel</fullName>
    </submittedName>
</protein>
<comment type="caution">
    <text evidence="12">The sequence shown here is derived from an EMBL/GenBank/DDBJ whole genome shotgun (WGS) entry which is preliminary data.</text>
</comment>
<evidence type="ECO:0000256" key="8">
    <source>
        <dbReference type="SAM" id="Phobius"/>
    </source>
</evidence>
<dbReference type="InterPro" id="IPR006685">
    <property type="entry name" value="MscS_channel_2nd"/>
</dbReference>
<evidence type="ECO:0000313" key="13">
    <source>
        <dbReference type="Proteomes" id="UP000823598"/>
    </source>
</evidence>
<dbReference type="InterPro" id="IPR049278">
    <property type="entry name" value="MS_channel_C"/>
</dbReference>
<reference evidence="12" key="2">
    <citation type="journal article" date="2021" name="PeerJ">
        <title>Extensive microbial diversity within the chicken gut microbiome revealed by metagenomics and culture.</title>
        <authorList>
            <person name="Gilroy R."/>
            <person name="Ravi A."/>
            <person name="Getino M."/>
            <person name="Pursley I."/>
            <person name="Horton D.L."/>
            <person name="Alikhan N.F."/>
            <person name="Baker D."/>
            <person name="Gharbi K."/>
            <person name="Hall N."/>
            <person name="Watson M."/>
            <person name="Adriaenssens E.M."/>
            <person name="Foster-Nyarko E."/>
            <person name="Jarju S."/>
            <person name="Secka A."/>
            <person name="Antonio M."/>
            <person name="Oren A."/>
            <person name="Chaudhuri R.R."/>
            <person name="La Ragione R."/>
            <person name="Hildebrand F."/>
            <person name="Pallen M.J."/>
        </authorList>
    </citation>
    <scope>NUCLEOTIDE SEQUENCE</scope>
    <source>
        <strain evidence="12">6919</strain>
    </source>
</reference>
<feature type="region of interest" description="Disordered" evidence="7">
    <location>
        <begin position="254"/>
        <end position="273"/>
    </location>
</feature>
<evidence type="ECO:0000256" key="7">
    <source>
        <dbReference type="SAM" id="MobiDB-lite"/>
    </source>
</evidence>
<keyword evidence="3" id="KW-1003">Cell membrane</keyword>
<dbReference type="InterPro" id="IPR023408">
    <property type="entry name" value="MscS_beta-dom_sf"/>
</dbReference>
<feature type="compositionally biased region" description="Basic and acidic residues" evidence="7">
    <location>
        <begin position="263"/>
        <end position="273"/>
    </location>
</feature>
<feature type="transmembrane region" description="Helical" evidence="8">
    <location>
        <begin position="89"/>
        <end position="115"/>
    </location>
</feature>
<dbReference type="Gene3D" id="3.30.70.100">
    <property type="match status" value="1"/>
</dbReference>
<dbReference type="SUPFAM" id="SSF82689">
    <property type="entry name" value="Mechanosensitive channel protein MscS (YggB), C-terminal domain"/>
    <property type="match status" value="2"/>
</dbReference>
<dbReference type="InterPro" id="IPR010920">
    <property type="entry name" value="LSM_dom_sf"/>
</dbReference>
<dbReference type="Gene3D" id="2.30.30.60">
    <property type="match status" value="1"/>
</dbReference>
<evidence type="ECO:0000256" key="2">
    <source>
        <dbReference type="ARBA" id="ARBA00008017"/>
    </source>
</evidence>
<keyword evidence="4 8" id="KW-0812">Transmembrane</keyword>
<dbReference type="Pfam" id="PF21088">
    <property type="entry name" value="MS_channel_1st"/>
    <property type="match status" value="1"/>
</dbReference>
<dbReference type="Pfam" id="PF21082">
    <property type="entry name" value="MS_channel_3rd"/>
    <property type="match status" value="1"/>
</dbReference>
<reference evidence="12" key="1">
    <citation type="submission" date="2020-10" db="EMBL/GenBank/DDBJ databases">
        <authorList>
            <person name="Gilroy R."/>
        </authorList>
    </citation>
    <scope>NUCLEOTIDE SEQUENCE</scope>
    <source>
        <strain evidence="12">6919</strain>
    </source>
</reference>
<evidence type="ECO:0000259" key="11">
    <source>
        <dbReference type="Pfam" id="PF21088"/>
    </source>
</evidence>
<evidence type="ECO:0000259" key="10">
    <source>
        <dbReference type="Pfam" id="PF21082"/>
    </source>
</evidence>